<accession>A0A165QTT8</accession>
<reference evidence="1 2" key="1">
    <citation type="journal article" date="2016" name="Mol. Biol. Evol.">
        <title>Comparative Genomics of Early-Diverging Mushroom-Forming Fungi Provides Insights into the Origins of Lignocellulose Decay Capabilities.</title>
        <authorList>
            <person name="Nagy L.G."/>
            <person name="Riley R."/>
            <person name="Tritt A."/>
            <person name="Adam C."/>
            <person name="Daum C."/>
            <person name="Floudas D."/>
            <person name="Sun H."/>
            <person name="Yadav J.S."/>
            <person name="Pangilinan J."/>
            <person name="Larsson K.H."/>
            <person name="Matsuura K."/>
            <person name="Barry K."/>
            <person name="Labutti K."/>
            <person name="Kuo R."/>
            <person name="Ohm R.A."/>
            <person name="Bhattacharya S.S."/>
            <person name="Shirouzu T."/>
            <person name="Yoshinaga Y."/>
            <person name="Martin F.M."/>
            <person name="Grigoriev I.V."/>
            <person name="Hibbett D.S."/>
        </authorList>
    </citation>
    <scope>NUCLEOTIDE SEQUENCE [LARGE SCALE GENOMIC DNA]</scope>
    <source>
        <strain evidence="1 2">HHB14362 ss-1</strain>
    </source>
</reference>
<gene>
    <name evidence="1" type="ORF">NEOLEDRAFT_1180612</name>
</gene>
<evidence type="ECO:0000313" key="2">
    <source>
        <dbReference type="Proteomes" id="UP000076761"/>
    </source>
</evidence>
<organism evidence="1 2">
    <name type="scientific">Neolentinus lepideus HHB14362 ss-1</name>
    <dbReference type="NCBI Taxonomy" id="1314782"/>
    <lineage>
        <taxon>Eukaryota</taxon>
        <taxon>Fungi</taxon>
        <taxon>Dikarya</taxon>
        <taxon>Basidiomycota</taxon>
        <taxon>Agaricomycotina</taxon>
        <taxon>Agaricomycetes</taxon>
        <taxon>Gloeophyllales</taxon>
        <taxon>Gloeophyllaceae</taxon>
        <taxon>Neolentinus</taxon>
    </lineage>
</organism>
<dbReference type="AlphaFoldDB" id="A0A165QTT8"/>
<name>A0A165QTT8_9AGAM</name>
<proteinExistence type="predicted"/>
<dbReference type="Proteomes" id="UP000076761">
    <property type="component" value="Unassembled WGS sequence"/>
</dbReference>
<dbReference type="EMBL" id="KV425591">
    <property type="protein sequence ID" value="KZT22865.1"/>
    <property type="molecule type" value="Genomic_DNA"/>
</dbReference>
<sequence length="114" mass="13383">MLNLSVALLFKMIADEPLYVPYLPLPHHQDRQHPMKEEKGVPFTQLVEVANMEREGLQNQKEKEQASQWADYQARKENIMLKSFLSVKRKRRLRTRKLSRGLQALTEMHLGEGI</sequence>
<dbReference type="InParanoid" id="A0A165QTT8"/>
<protein>
    <submittedName>
        <fullName evidence="1">Uncharacterized protein</fullName>
    </submittedName>
</protein>
<evidence type="ECO:0000313" key="1">
    <source>
        <dbReference type="EMBL" id="KZT22865.1"/>
    </source>
</evidence>
<keyword evidence="2" id="KW-1185">Reference proteome</keyword>